<evidence type="ECO:0000313" key="4">
    <source>
        <dbReference type="EMBL" id="OIQ82175.1"/>
    </source>
</evidence>
<dbReference type="InterPro" id="IPR000014">
    <property type="entry name" value="PAS"/>
</dbReference>
<dbReference type="SMART" id="SM00052">
    <property type="entry name" value="EAL"/>
    <property type="match status" value="1"/>
</dbReference>
<evidence type="ECO:0000259" key="1">
    <source>
        <dbReference type="PROSITE" id="PS50112"/>
    </source>
</evidence>
<dbReference type="Pfam" id="PF00563">
    <property type="entry name" value="EAL"/>
    <property type="match status" value="1"/>
</dbReference>
<dbReference type="PANTHER" id="PTHR44757:SF2">
    <property type="entry name" value="BIOFILM ARCHITECTURE MAINTENANCE PROTEIN MBAA"/>
    <property type="match status" value="1"/>
</dbReference>
<dbReference type="SUPFAM" id="SSF55785">
    <property type="entry name" value="PYP-like sensor domain (PAS domain)"/>
    <property type="match status" value="2"/>
</dbReference>
<dbReference type="InterPro" id="IPR043128">
    <property type="entry name" value="Rev_trsase/Diguanyl_cyclase"/>
</dbReference>
<dbReference type="Gene3D" id="3.30.70.270">
    <property type="match status" value="2"/>
</dbReference>
<dbReference type="InterPro" id="IPR000160">
    <property type="entry name" value="GGDEF_dom"/>
</dbReference>
<dbReference type="CDD" id="cd01948">
    <property type="entry name" value="EAL"/>
    <property type="match status" value="1"/>
</dbReference>
<dbReference type="EMBL" id="MLJW01000834">
    <property type="protein sequence ID" value="OIQ82175.1"/>
    <property type="molecule type" value="Genomic_DNA"/>
</dbReference>
<accession>A0A1J5QQL8</accession>
<evidence type="ECO:0000259" key="3">
    <source>
        <dbReference type="PROSITE" id="PS50887"/>
    </source>
</evidence>
<name>A0A1J5QQL8_9ZZZZ</name>
<dbReference type="InterPro" id="IPR013767">
    <property type="entry name" value="PAS_fold"/>
</dbReference>
<dbReference type="SUPFAM" id="SSF141868">
    <property type="entry name" value="EAL domain-like"/>
    <property type="match status" value="1"/>
</dbReference>
<evidence type="ECO:0000259" key="2">
    <source>
        <dbReference type="PROSITE" id="PS50883"/>
    </source>
</evidence>
<dbReference type="GO" id="GO:0006355">
    <property type="term" value="P:regulation of DNA-templated transcription"/>
    <property type="evidence" value="ECO:0007669"/>
    <property type="project" value="InterPro"/>
</dbReference>
<comment type="caution">
    <text evidence="4">The sequence shown here is derived from an EMBL/GenBank/DDBJ whole genome shotgun (WGS) entry which is preliminary data.</text>
</comment>
<gene>
    <name evidence="4" type="primary">cph2_66</name>
    <name evidence="4" type="ORF">GALL_360430</name>
</gene>
<dbReference type="InterPro" id="IPR029787">
    <property type="entry name" value="Nucleotide_cyclase"/>
</dbReference>
<dbReference type="CDD" id="cd00130">
    <property type="entry name" value="PAS"/>
    <property type="match status" value="2"/>
</dbReference>
<dbReference type="SMART" id="SM00091">
    <property type="entry name" value="PAS"/>
    <property type="match status" value="1"/>
</dbReference>
<dbReference type="PROSITE" id="PS50887">
    <property type="entry name" value="GGDEF"/>
    <property type="match status" value="1"/>
</dbReference>
<dbReference type="InterPro" id="IPR052155">
    <property type="entry name" value="Biofilm_reg_signaling"/>
</dbReference>
<dbReference type="Pfam" id="PF13426">
    <property type="entry name" value="PAS_9"/>
    <property type="match status" value="1"/>
</dbReference>
<dbReference type="InterPro" id="IPR035965">
    <property type="entry name" value="PAS-like_dom_sf"/>
</dbReference>
<dbReference type="SMART" id="SM00267">
    <property type="entry name" value="GGDEF"/>
    <property type="match status" value="1"/>
</dbReference>
<sequence length="866" mass="90236">MEGTEAQSTWLAALVASMADAVVGVRDGVVVSWNPAAEAMLGYPAADIVGAPVARLDPALAADAAGWKALVGQVSADQVVRAARMPWVRPDGEVRVVLVTGMSIAPDADGRVGWAWIVRGVDDSAQHVIELKHTEALTGLGNRRALEAALTLRSADDPPGVVLVVDVDDFAGVNSTVGHTGGDAVLVAVASRVRAAARPEDFVARIGTDEFAVYCRDGDTAWAIALAERIQAQVFAPIGADLVAEIGLSAPLRVSVHIGIASTTTSGPGQGVLEDAAVAIREARRRGPGSVVVFAPQLHSAVLRQRRLTADLLSAQEQGQLRVVYQPVVRLDDGGLAGTEALLRWDHPELGAISPVEFIALAESSGAIHAVGAWVLQTALGDAAAWQAVTGLVGVGVAVNVSVRQLTDPGLVDLVAGALARAGLPAGLLTLEVTETALAENLEGLLPTLTRLRALGVGLSIDDFGTGYSSLAYLHRIPATSLKIDRSITADLTTDSSAVAIVDALTQLAGTLGMQVIAEGVETAAQRRVMVGLGVGFGQGWLFAHAMTAGDLAGVEVGAWRPAGTAGSLAAVATLPGASPTLTVAPLTATYTMDLDRRVTSWDATAEQLTGYPNERVVGALCRQGLLVHTDEEGQVLCGERCPMLAVMSDGQPRTARVFYQHADGHRVPSLVHGEVVRDAAGMVVGALERFTDDTPHRLHVQHAEAVRDAAFTDALTGLANHRRALIALDTWRAHPRGPVQGAIRIDLTVVAQVTTTTGAPALIENIAVSAVAATLAGAIRRGGFLARTARTQFLVLTTVDNDQQLERHAQALRRLVAVTSPTHDGHKIAIRANVSATILHPTDTVADVLTKAEITSPPDPPTRNA</sequence>
<dbReference type="InterPro" id="IPR001633">
    <property type="entry name" value="EAL_dom"/>
</dbReference>
<dbReference type="PANTHER" id="PTHR44757">
    <property type="entry name" value="DIGUANYLATE CYCLASE DGCP"/>
    <property type="match status" value="1"/>
</dbReference>
<feature type="domain" description="PAS" evidence="1">
    <location>
        <begin position="27"/>
        <end position="50"/>
    </location>
</feature>
<dbReference type="PROSITE" id="PS50883">
    <property type="entry name" value="EAL"/>
    <property type="match status" value="1"/>
</dbReference>
<dbReference type="NCBIfam" id="TIGR00254">
    <property type="entry name" value="GGDEF"/>
    <property type="match status" value="1"/>
</dbReference>
<feature type="domain" description="PAS" evidence="1">
    <location>
        <begin position="591"/>
        <end position="619"/>
    </location>
</feature>
<organism evidence="4">
    <name type="scientific">mine drainage metagenome</name>
    <dbReference type="NCBI Taxonomy" id="410659"/>
    <lineage>
        <taxon>unclassified sequences</taxon>
        <taxon>metagenomes</taxon>
        <taxon>ecological metagenomes</taxon>
    </lineage>
</organism>
<reference evidence="4" key="1">
    <citation type="submission" date="2016-10" db="EMBL/GenBank/DDBJ databases">
        <title>Sequence of Gallionella enrichment culture.</title>
        <authorList>
            <person name="Poehlein A."/>
            <person name="Muehling M."/>
            <person name="Daniel R."/>
        </authorList>
    </citation>
    <scope>NUCLEOTIDE SEQUENCE</scope>
</reference>
<feature type="domain" description="GGDEF" evidence="3">
    <location>
        <begin position="158"/>
        <end position="296"/>
    </location>
</feature>
<dbReference type="InterPro" id="IPR035919">
    <property type="entry name" value="EAL_sf"/>
</dbReference>
<dbReference type="Pfam" id="PF00990">
    <property type="entry name" value="GGDEF"/>
    <property type="match status" value="2"/>
</dbReference>
<dbReference type="SUPFAM" id="SSF55073">
    <property type="entry name" value="Nucleotide cyclase"/>
    <property type="match status" value="2"/>
</dbReference>
<dbReference type="Gene3D" id="3.30.450.20">
    <property type="entry name" value="PAS domain"/>
    <property type="match status" value="2"/>
</dbReference>
<dbReference type="NCBIfam" id="TIGR00229">
    <property type="entry name" value="sensory_box"/>
    <property type="match status" value="1"/>
</dbReference>
<dbReference type="Gene3D" id="3.20.20.450">
    <property type="entry name" value="EAL domain"/>
    <property type="match status" value="1"/>
</dbReference>
<protein>
    <submittedName>
        <fullName evidence="4">Phytochrome-like protein cph2</fullName>
    </submittedName>
</protein>
<dbReference type="PROSITE" id="PS50112">
    <property type="entry name" value="PAS"/>
    <property type="match status" value="2"/>
</dbReference>
<dbReference type="AlphaFoldDB" id="A0A1J5QQL8"/>
<proteinExistence type="predicted"/>
<feature type="domain" description="EAL" evidence="2">
    <location>
        <begin position="305"/>
        <end position="560"/>
    </location>
</feature>
<dbReference type="Pfam" id="PF00989">
    <property type="entry name" value="PAS"/>
    <property type="match status" value="1"/>
</dbReference>